<sequence length="144" mass="16473">MKNGPTFTTENIASLVTTGSGFDILRYFTLPDLLGEDAENILYIMGRNIARQAEINSYEDIVYFFQYLGWGELTEWKASNKERKFTLSGHVIEKRLNQETLDINLKLESGFLAECLSNLENELFECSEEIDGKDNQAVLTAFHF</sequence>
<evidence type="ECO:0008006" key="3">
    <source>
        <dbReference type="Google" id="ProtNLM"/>
    </source>
</evidence>
<protein>
    <recommendedName>
        <fullName evidence="3">DUF2507 domain-containing protein</fullName>
    </recommendedName>
</protein>
<dbReference type="RefSeq" id="WP_076559387.1">
    <property type="nucleotide sequence ID" value="NZ_FTOC01000007.1"/>
</dbReference>
<name>A0A1N7JPC7_9BACI</name>
<organism evidence="1 2">
    <name type="scientific">Salimicrobium flavidum</name>
    <dbReference type="NCBI Taxonomy" id="570947"/>
    <lineage>
        <taxon>Bacteria</taxon>
        <taxon>Bacillati</taxon>
        <taxon>Bacillota</taxon>
        <taxon>Bacilli</taxon>
        <taxon>Bacillales</taxon>
        <taxon>Bacillaceae</taxon>
        <taxon>Salimicrobium</taxon>
    </lineage>
</organism>
<dbReference type="OrthoDB" id="2965348at2"/>
<dbReference type="Gene3D" id="3.30.1380.20">
    <property type="entry name" value="Trafficking protein particle complex subunit 3"/>
    <property type="match status" value="1"/>
</dbReference>
<keyword evidence="2" id="KW-1185">Reference proteome</keyword>
<evidence type="ECO:0000313" key="1">
    <source>
        <dbReference type="EMBL" id="SIS51104.1"/>
    </source>
</evidence>
<dbReference type="AlphaFoldDB" id="A0A1N7JPC7"/>
<proteinExistence type="predicted"/>
<dbReference type="InterPro" id="IPR024096">
    <property type="entry name" value="NO_sig/Golgi_transp_ligand-bd"/>
</dbReference>
<dbReference type="SUPFAM" id="SSF111126">
    <property type="entry name" value="Ligand-binding domain in the NO signalling and Golgi transport"/>
    <property type="match status" value="1"/>
</dbReference>
<dbReference type="Pfam" id="PF10702">
    <property type="entry name" value="DUF2507"/>
    <property type="match status" value="1"/>
</dbReference>
<dbReference type="EMBL" id="FTOC01000007">
    <property type="protein sequence ID" value="SIS51104.1"/>
    <property type="molecule type" value="Genomic_DNA"/>
</dbReference>
<dbReference type="STRING" id="570947.SAMN05421687_10747"/>
<reference evidence="2" key="1">
    <citation type="submission" date="2017-01" db="EMBL/GenBank/DDBJ databases">
        <authorList>
            <person name="Varghese N."/>
            <person name="Submissions S."/>
        </authorList>
    </citation>
    <scope>NUCLEOTIDE SEQUENCE [LARGE SCALE GENOMIC DNA]</scope>
    <source>
        <strain evidence="2">DSM 23127</strain>
    </source>
</reference>
<evidence type="ECO:0000313" key="2">
    <source>
        <dbReference type="Proteomes" id="UP000187608"/>
    </source>
</evidence>
<dbReference type="InterPro" id="IPR019642">
    <property type="entry name" value="DUF2507"/>
</dbReference>
<dbReference type="Proteomes" id="UP000187608">
    <property type="component" value="Unassembled WGS sequence"/>
</dbReference>
<gene>
    <name evidence="1" type="ORF">SAMN05421687_10747</name>
</gene>
<accession>A0A1N7JPC7</accession>